<dbReference type="SUPFAM" id="SSF140453">
    <property type="entry name" value="EsxAB dimer-like"/>
    <property type="match status" value="1"/>
</dbReference>
<feature type="compositionally biased region" description="Low complexity" evidence="2">
    <location>
        <begin position="350"/>
        <end position="366"/>
    </location>
</feature>
<dbReference type="Proteomes" id="UP001499863">
    <property type="component" value="Unassembled WGS sequence"/>
</dbReference>
<feature type="region of interest" description="Disordered" evidence="2">
    <location>
        <begin position="216"/>
        <end position="515"/>
    </location>
</feature>
<dbReference type="Gene3D" id="1.20.1260.20">
    <property type="entry name" value="PPE superfamily"/>
    <property type="match status" value="1"/>
</dbReference>
<dbReference type="RefSeq" id="WP_344324700.1">
    <property type="nucleotide sequence ID" value="NZ_BAAAKJ010000020.1"/>
</dbReference>
<reference evidence="4 5" key="1">
    <citation type="journal article" date="2019" name="Int. J. Syst. Evol. Microbiol.">
        <title>The Global Catalogue of Microorganisms (GCM) 10K type strain sequencing project: providing services to taxonomists for standard genome sequencing and annotation.</title>
        <authorList>
            <consortium name="The Broad Institute Genomics Platform"/>
            <consortium name="The Broad Institute Genome Sequencing Center for Infectious Disease"/>
            <person name="Wu L."/>
            <person name="Ma J."/>
        </authorList>
    </citation>
    <scope>NUCLEOTIDE SEQUENCE [LARGE SCALE GENOMIC DNA]</scope>
    <source>
        <strain evidence="4 5">JCM 12393</strain>
    </source>
</reference>
<dbReference type="EMBL" id="BAAAKJ010000020">
    <property type="protein sequence ID" value="GAA1383703.1"/>
    <property type="molecule type" value="Genomic_DNA"/>
</dbReference>
<organism evidence="4 5">
    <name type="scientific">Kitasatospora putterlickiae</name>
    <dbReference type="NCBI Taxonomy" id="221725"/>
    <lineage>
        <taxon>Bacteria</taxon>
        <taxon>Bacillati</taxon>
        <taxon>Actinomycetota</taxon>
        <taxon>Actinomycetes</taxon>
        <taxon>Kitasatosporales</taxon>
        <taxon>Streptomycetaceae</taxon>
        <taxon>Kitasatospora</taxon>
    </lineage>
</organism>
<evidence type="ECO:0000313" key="5">
    <source>
        <dbReference type="Proteomes" id="UP001499863"/>
    </source>
</evidence>
<feature type="domain" description="PPE" evidence="3">
    <location>
        <begin position="17"/>
        <end position="108"/>
    </location>
</feature>
<feature type="compositionally biased region" description="Gly residues" evidence="2">
    <location>
        <begin position="299"/>
        <end position="315"/>
    </location>
</feature>
<sequence length="515" mass="51140">MSYTDFSSYSHAELRKIVQALNPGEVMAAADPWRRAADTLKAIRATLTRASTEAATSWEGDTSDAFHARMLHLATTINTTASYANDAAITLKAISEAMAKAKRDMPEEPSGWDQFKDGVGDTFSSLFGADDEDARTDVANQKKTEAATVLQTLAMHYRTAGPMLKPPPPPGQPGPSKPGSANQEFAESPPDDAGATGYAAVGGFLSGVGAGNVGSGAVPVSRPQEGRVADPGMNGAGRSNPQGTSQSFSKASAAPSDPGVKGGVAMPPPKAAPANFGAGTVVDGAVAIPAPSTSSGQPSSGGGGTSILGSPGNGGYQPLSNNPVTPTAVPQGGNTGGGPHPSGVPQPFPAGRQGQASGAGWSGQAGPEAVRGGREGGSGRSGAGRSGAIFGAEGLPGVSGGGLAGAGSARGRGAAEGVAGRTGGTVVGAGDHSAKSGGGGKQAFTEGGSGVGARGRTRPETGAAGSPLTQTPMMPMSSADRGRKDDEKRRSRPDYLVEDEETWVSDEAVNPNVVE</sequence>
<dbReference type="InterPro" id="IPR038332">
    <property type="entry name" value="PPE_sf"/>
</dbReference>
<comment type="caution">
    <text evidence="4">The sequence shown here is derived from an EMBL/GenBank/DDBJ whole genome shotgun (WGS) entry which is preliminary data.</text>
</comment>
<feature type="compositionally biased region" description="Pro residues" evidence="2">
    <location>
        <begin position="164"/>
        <end position="176"/>
    </location>
</feature>
<feature type="compositionally biased region" description="Gly residues" evidence="2">
    <location>
        <begin position="375"/>
        <end position="385"/>
    </location>
</feature>
<comment type="similarity">
    <text evidence="1">Belongs to the mycobacterial PPE family.</text>
</comment>
<feature type="compositionally biased region" description="Low complexity" evidence="2">
    <location>
        <begin position="386"/>
        <end position="396"/>
    </location>
</feature>
<proteinExistence type="inferred from homology"/>
<feature type="compositionally biased region" description="Gly residues" evidence="2">
    <location>
        <begin position="397"/>
        <end position="410"/>
    </location>
</feature>
<dbReference type="InterPro" id="IPR000030">
    <property type="entry name" value="PPE_dom"/>
</dbReference>
<gene>
    <name evidence="4" type="ORF">GCM10009639_04290</name>
</gene>
<dbReference type="InterPro" id="IPR036689">
    <property type="entry name" value="ESAT-6-like_sf"/>
</dbReference>
<feature type="compositionally biased region" description="Basic and acidic residues" evidence="2">
    <location>
        <begin position="480"/>
        <end position="495"/>
    </location>
</feature>
<evidence type="ECO:0000256" key="1">
    <source>
        <dbReference type="ARBA" id="ARBA00010652"/>
    </source>
</evidence>
<evidence type="ECO:0000259" key="3">
    <source>
        <dbReference type="Pfam" id="PF00823"/>
    </source>
</evidence>
<dbReference type="Pfam" id="PF00823">
    <property type="entry name" value="PPE"/>
    <property type="match status" value="1"/>
</dbReference>
<protein>
    <recommendedName>
        <fullName evidence="3">PPE domain-containing protein</fullName>
    </recommendedName>
</protein>
<feature type="region of interest" description="Disordered" evidence="2">
    <location>
        <begin position="160"/>
        <end position="194"/>
    </location>
</feature>
<name>A0ABN1XR33_9ACTN</name>
<feature type="compositionally biased region" description="Polar residues" evidence="2">
    <location>
        <begin position="237"/>
        <end position="250"/>
    </location>
</feature>
<keyword evidence="5" id="KW-1185">Reference proteome</keyword>
<evidence type="ECO:0000256" key="2">
    <source>
        <dbReference type="SAM" id="MobiDB-lite"/>
    </source>
</evidence>
<feature type="compositionally biased region" description="Gly residues" evidence="2">
    <location>
        <begin position="436"/>
        <end position="453"/>
    </location>
</feature>
<accession>A0ABN1XR33</accession>
<evidence type="ECO:0000313" key="4">
    <source>
        <dbReference type="EMBL" id="GAA1383703.1"/>
    </source>
</evidence>